<organism evidence="2 3">
    <name type="scientific">Desulfopila aestuarii DSM 18488</name>
    <dbReference type="NCBI Taxonomy" id="1121416"/>
    <lineage>
        <taxon>Bacteria</taxon>
        <taxon>Pseudomonadati</taxon>
        <taxon>Thermodesulfobacteriota</taxon>
        <taxon>Desulfobulbia</taxon>
        <taxon>Desulfobulbales</taxon>
        <taxon>Desulfocapsaceae</taxon>
        <taxon>Desulfopila</taxon>
    </lineage>
</organism>
<evidence type="ECO:0000313" key="2">
    <source>
        <dbReference type="EMBL" id="SHO51401.1"/>
    </source>
</evidence>
<dbReference type="OrthoDB" id="5458384at2"/>
<feature type="region of interest" description="Disordered" evidence="1">
    <location>
        <begin position="1"/>
        <end position="38"/>
    </location>
</feature>
<dbReference type="RefSeq" id="WP_073615424.1">
    <property type="nucleotide sequence ID" value="NZ_FRFE01000025.1"/>
</dbReference>
<evidence type="ECO:0000313" key="3">
    <source>
        <dbReference type="Proteomes" id="UP000184603"/>
    </source>
</evidence>
<keyword evidence="3" id="KW-1185">Reference proteome</keyword>
<name>A0A1M7YFN6_9BACT</name>
<dbReference type="Proteomes" id="UP000184603">
    <property type="component" value="Unassembled WGS sequence"/>
</dbReference>
<dbReference type="AlphaFoldDB" id="A0A1M7YFN6"/>
<accession>A0A1M7YFN6</accession>
<gene>
    <name evidence="2" type="ORF">SAMN02745220_03987</name>
</gene>
<evidence type="ECO:0000256" key="1">
    <source>
        <dbReference type="SAM" id="MobiDB-lite"/>
    </source>
</evidence>
<dbReference type="STRING" id="1121416.SAMN02745220_03987"/>
<protein>
    <submittedName>
        <fullName evidence="2">Uncharacterized protein</fullName>
    </submittedName>
</protein>
<proteinExistence type="predicted"/>
<reference evidence="2 3" key="1">
    <citation type="submission" date="2016-12" db="EMBL/GenBank/DDBJ databases">
        <authorList>
            <person name="Song W.-J."/>
            <person name="Kurnit D.M."/>
        </authorList>
    </citation>
    <scope>NUCLEOTIDE SEQUENCE [LARGE SCALE GENOMIC DNA]</scope>
    <source>
        <strain evidence="2 3">DSM 18488</strain>
    </source>
</reference>
<dbReference type="EMBL" id="FRFE01000025">
    <property type="protein sequence ID" value="SHO51401.1"/>
    <property type="molecule type" value="Genomic_DNA"/>
</dbReference>
<sequence>MSENFRGFDEMFGTPGPAPSEPVSSEPADFGVSFGNTGGFDDTDTAPVALPGSPQFAAKISQMVAEADGVDQLQFSDQTDLNLEATHPDDQPADQPTVYDLPMPFVEAQEVQRAFKKMGIAPAQAQELVAWHQQREMQSVIDMRRETERQLTKEWGATGYQENIARAQRIATRLDSRLGGELMPLLQGSAGNDARVIKLLLKLGQMI</sequence>